<name>A0A554X079_9BURK</name>
<comment type="caution">
    <text evidence="2">The sequence shown here is derived from an EMBL/GenBank/DDBJ whole genome shotgun (WGS) entry which is preliminary data.</text>
</comment>
<keyword evidence="1" id="KW-0732">Signal</keyword>
<dbReference type="AlphaFoldDB" id="A0A554X079"/>
<organism evidence="2 3">
    <name type="scientific">Tepidimonas thermarum</name>
    <dbReference type="NCBI Taxonomy" id="335431"/>
    <lineage>
        <taxon>Bacteria</taxon>
        <taxon>Pseudomonadati</taxon>
        <taxon>Pseudomonadota</taxon>
        <taxon>Betaproteobacteria</taxon>
        <taxon>Burkholderiales</taxon>
        <taxon>Tepidimonas</taxon>
    </lineage>
</organism>
<keyword evidence="3" id="KW-1185">Reference proteome</keyword>
<evidence type="ECO:0000313" key="2">
    <source>
        <dbReference type="EMBL" id="TSE29175.1"/>
    </source>
</evidence>
<feature type="signal peptide" evidence="1">
    <location>
        <begin position="1"/>
        <end position="21"/>
    </location>
</feature>
<dbReference type="EMBL" id="VJOL01000029">
    <property type="protein sequence ID" value="TSE29175.1"/>
    <property type="molecule type" value="Genomic_DNA"/>
</dbReference>
<dbReference type="PROSITE" id="PS51257">
    <property type="entry name" value="PROKAR_LIPOPROTEIN"/>
    <property type="match status" value="1"/>
</dbReference>
<proteinExistence type="predicted"/>
<dbReference type="GO" id="GO:0030288">
    <property type="term" value="C:outer membrane-bounded periplasmic space"/>
    <property type="evidence" value="ECO:0007669"/>
    <property type="project" value="InterPro"/>
</dbReference>
<evidence type="ECO:0000256" key="1">
    <source>
        <dbReference type="SAM" id="SignalP"/>
    </source>
</evidence>
<dbReference type="Pfam" id="PF03783">
    <property type="entry name" value="CsgG"/>
    <property type="match status" value="1"/>
</dbReference>
<gene>
    <name evidence="2" type="ORF">Tther_01611</name>
</gene>
<sequence>MQKGAVLYLVVSALLAGCSTAPVLGGDDPVTKGAAAGERQIAAPEQLERCTDPLGTVGLADTGDDPYVPIVRMLVQQSNCFIVVERGRAYNNVDLERQLKEAGLTRNAKTQTAGGTLLAADYTLVPSVTFAEPSGFALTSGLGGIFGRRSNNIDASGQVQALGASTSLLLVDNASGAQILAAQGSAKNYNLGVGVGVLGGLVAGVNAYANTPQGKVVAAAFLDAYNKLVLAARQYTAQKAQGSVGQGGKLKGP</sequence>
<evidence type="ECO:0000313" key="3">
    <source>
        <dbReference type="Proteomes" id="UP000318542"/>
    </source>
</evidence>
<dbReference type="Proteomes" id="UP000318542">
    <property type="component" value="Unassembled WGS sequence"/>
</dbReference>
<accession>A0A554X079</accession>
<dbReference type="OrthoDB" id="6658595at2"/>
<reference evidence="2 3" key="1">
    <citation type="submission" date="2019-07" db="EMBL/GenBank/DDBJ databases">
        <title>Tepidimonas thermarum AA-1 draft genome.</title>
        <authorList>
            <person name="Da Costa M.S."/>
            <person name="Froufe H.J.C."/>
            <person name="Egas C."/>
            <person name="Albuquerque L."/>
        </authorList>
    </citation>
    <scope>NUCLEOTIDE SEQUENCE [LARGE SCALE GENOMIC DNA]</scope>
    <source>
        <strain evidence="2 3">AA-1</strain>
    </source>
</reference>
<protein>
    <submittedName>
        <fullName evidence="2">Curli production assembly/transport component CsgG</fullName>
    </submittedName>
</protein>
<feature type="chain" id="PRO_5021745757" evidence="1">
    <location>
        <begin position="22"/>
        <end position="253"/>
    </location>
</feature>
<dbReference type="InterPro" id="IPR005534">
    <property type="entry name" value="Curli_assmbl/transp-comp_CsgG"/>
</dbReference>